<evidence type="ECO:0000313" key="2">
    <source>
        <dbReference type="EMBL" id="OBQ37270.1"/>
    </source>
</evidence>
<feature type="region of interest" description="Disordered" evidence="1">
    <location>
        <begin position="1"/>
        <end position="20"/>
    </location>
</feature>
<dbReference type="AlphaFoldDB" id="A0A1B7WJU6"/>
<proteinExistence type="predicted"/>
<name>A0A1B7WJU6_APHFL</name>
<organism evidence="2 3">
    <name type="scientific">Aphanizomenon flos-aquae WA102</name>
    <dbReference type="NCBI Taxonomy" id="1710896"/>
    <lineage>
        <taxon>Bacteria</taxon>
        <taxon>Bacillati</taxon>
        <taxon>Cyanobacteriota</taxon>
        <taxon>Cyanophyceae</taxon>
        <taxon>Nostocales</taxon>
        <taxon>Aphanizomenonaceae</taxon>
        <taxon>Aphanizomenon</taxon>
    </lineage>
</organism>
<comment type="caution">
    <text evidence="2">The sequence shown here is derived from an EMBL/GenBank/DDBJ whole genome shotgun (WGS) entry which is preliminary data.</text>
</comment>
<evidence type="ECO:0000256" key="1">
    <source>
        <dbReference type="SAM" id="MobiDB-lite"/>
    </source>
</evidence>
<gene>
    <name evidence="2" type="ORF">AN484_25125</name>
</gene>
<accession>A0A1B7WJU6</accession>
<sequence>MKKPAFGKSTSGLDFGEPSQPSAIKRNDVSTLGCFVDCNHTNKGVFLSFSIVLTGNRLITKPYTVVIVGNVAWVGCGIIVAVESGKSGGVEGVAEEVIGVLHTSIVLEFCFSVD</sequence>
<evidence type="ECO:0000313" key="3">
    <source>
        <dbReference type="Proteomes" id="UP000092093"/>
    </source>
</evidence>
<protein>
    <submittedName>
        <fullName evidence="2">Uncharacterized protein</fullName>
    </submittedName>
</protein>
<dbReference type="Proteomes" id="UP000092093">
    <property type="component" value="Unassembled WGS sequence"/>
</dbReference>
<dbReference type="EMBL" id="LJOW01000269">
    <property type="protein sequence ID" value="OBQ37270.1"/>
    <property type="molecule type" value="Genomic_DNA"/>
</dbReference>
<reference evidence="2 3" key="1">
    <citation type="submission" date="2015-09" db="EMBL/GenBank/DDBJ databases">
        <title>Aphanizomenon flos-aquae WA102.</title>
        <authorList>
            <person name="Driscoll C."/>
        </authorList>
    </citation>
    <scope>NUCLEOTIDE SEQUENCE [LARGE SCALE GENOMIC DNA]</scope>
    <source>
        <strain evidence="2">WA102</strain>
    </source>
</reference>